<keyword evidence="2" id="KW-1185">Reference proteome</keyword>
<reference evidence="2" key="1">
    <citation type="journal article" date="2013" name="Proc. Natl. Acad. Sci. U.S.A.">
        <title>Genome structure and metabolic features in the red seaweed Chondrus crispus shed light on evolution of the Archaeplastida.</title>
        <authorList>
            <person name="Collen J."/>
            <person name="Porcel B."/>
            <person name="Carre W."/>
            <person name="Ball S.G."/>
            <person name="Chaparro C."/>
            <person name="Tonon T."/>
            <person name="Barbeyron T."/>
            <person name="Michel G."/>
            <person name="Noel B."/>
            <person name="Valentin K."/>
            <person name="Elias M."/>
            <person name="Artiguenave F."/>
            <person name="Arun A."/>
            <person name="Aury J.M."/>
            <person name="Barbosa-Neto J.F."/>
            <person name="Bothwell J.H."/>
            <person name="Bouget F.Y."/>
            <person name="Brillet L."/>
            <person name="Cabello-Hurtado F."/>
            <person name="Capella-Gutierrez S."/>
            <person name="Charrier B."/>
            <person name="Cladiere L."/>
            <person name="Cock J.M."/>
            <person name="Coelho S.M."/>
            <person name="Colleoni C."/>
            <person name="Czjzek M."/>
            <person name="Da Silva C."/>
            <person name="Delage L."/>
            <person name="Denoeud F."/>
            <person name="Deschamps P."/>
            <person name="Dittami S.M."/>
            <person name="Gabaldon T."/>
            <person name="Gachon C.M."/>
            <person name="Groisillier A."/>
            <person name="Herve C."/>
            <person name="Jabbari K."/>
            <person name="Katinka M."/>
            <person name="Kloareg B."/>
            <person name="Kowalczyk N."/>
            <person name="Labadie K."/>
            <person name="Leblanc C."/>
            <person name="Lopez P.J."/>
            <person name="McLachlan D.H."/>
            <person name="Meslet-Cladiere L."/>
            <person name="Moustafa A."/>
            <person name="Nehr Z."/>
            <person name="Nyvall Collen P."/>
            <person name="Panaud O."/>
            <person name="Partensky F."/>
            <person name="Poulain J."/>
            <person name="Rensing S.A."/>
            <person name="Rousvoal S."/>
            <person name="Samson G."/>
            <person name="Symeonidi A."/>
            <person name="Weissenbach J."/>
            <person name="Zambounis A."/>
            <person name="Wincker P."/>
            <person name="Boyen C."/>
        </authorList>
    </citation>
    <scope>NUCLEOTIDE SEQUENCE [LARGE SCALE GENOMIC DNA]</scope>
    <source>
        <strain evidence="2">cv. Stackhouse</strain>
    </source>
</reference>
<dbReference type="Proteomes" id="UP000012073">
    <property type="component" value="Unassembled WGS sequence"/>
</dbReference>
<proteinExistence type="predicted"/>
<dbReference type="GeneID" id="17321062"/>
<gene>
    <name evidence="1" type="ORF">CHC_T00002344001</name>
</gene>
<accession>R7Q4T7</accession>
<dbReference type="KEGG" id="ccp:CHC_T00002344001"/>
<evidence type="ECO:0000313" key="1">
    <source>
        <dbReference type="EMBL" id="CDF33547.1"/>
    </source>
</evidence>
<dbReference type="EMBL" id="HG001649">
    <property type="protein sequence ID" value="CDF33547.1"/>
    <property type="molecule type" value="Genomic_DNA"/>
</dbReference>
<evidence type="ECO:0000313" key="2">
    <source>
        <dbReference type="Proteomes" id="UP000012073"/>
    </source>
</evidence>
<dbReference type="RefSeq" id="XP_005713350.1">
    <property type="nucleotide sequence ID" value="XM_005713293.1"/>
</dbReference>
<name>R7Q4T7_CHOCR</name>
<protein>
    <submittedName>
        <fullName evidence="1">Uncharacterized protein</fullName>
    </submittedName>
</protein>
<organism evidence="1 2">
    <name type="scientific">Chondrus crispus</name>
    <name type="common">Carrageen Irish moss</name>
    <name type="synonym">Polymorpha crispa</name>
    <dbReference type="NCBI Taxonomy" id="2769"/>
    <lineage>
        <taxon>Eukaryota</taxon>
        <taxon>Rhodophyta</taxon>
        <taxon>Florideophyceae</taxon>
        <taxon>Rhodymeniophycidae</taxon>
        <taxon>Gigartinales</taxon>
        <taxon>Gigartinaceae</taxon>
        <taxon>Chondrus</taxon>
    </lineage>
</organism>
<dbReference type="AlphaFoldDB" id="R7Q4T7"/>
<sequence length="106" mass="11837">MRLQLRAETNVKSIFGECTVACAWPGAGHRREPRSCTYPKALLTFVKQSQRGWPHLYIAFGALLPSPCKRLPRHVEPAQELATPDALFHHASRLNGDAAPLSGNWY</sequence>
<dbReference type="Gramene" id="CDF33547">
    <property type="protein sequence ID" value="CDF33547"/>
    <property type="gene ID" value="CHC_T00002344001"/>
</dbReference>